<dbReference type="GO" id="GO:0030254">
    <property type="term" value="P:protein secretion by the type III secretion system"/>
    <property type="evidence" value="ECO:0007669"/>
    <property type="project" value="InterPro"/>
</dbReference>
<dbReference type="GO" id="GO:0044781">
    <property type="term" value="P:bacterial-type flagellum organization"/>
    <property type="evidence" value="ECO:0007669"/>
    <property type="project" value="UniProtKB-KW"/>
</dbReference>
<evidence type="ECO:0000313" key="13">
    <source>
        <dbReference type="EMBL" id="SKA59067.1"/>
    </source>
</evidence>
<keyword evidence="7" id="KW-1005">Bacterial flagellum biogenesis</keyword>
<evidence type="ECO:0000256" key="6">
    <source>
        <dbReference type="ARBA" id="ARBA00022490"/>
    </source>
</evidence>
<evidence type="ECO:0000259" key="12">
    <source>
        <dbReference type="Pfam" id="PF02108"/>
    </source>
</evidence>
<evidence type="ECO:0000256" key="8">
    <source>
        <dbReference type="ARBA" id="ARBA00022927"/>
    </source>
</evidence>
<dbReference type="STRING" id="83771.SAMN02910357_01960"/>
<feature type="domain" description="Flagellar assembly protein FliH/Type III secretion system HrpE" evidence="12">
    <location>
        <begin position="90"/>
        <end position="195"/>
    </location>
</feature>
<dbReference type="PANTHER" id="PTHR34982:SF1">
    <property type="entry name" value="FLAGELLAR ASSEMBLY PROTEIN FLIH"/>
    <property type="match status" value="1"/>
</dbReference>
<keyword evidence="9" id="KW-1006">Bacterial flagellum protein export</keyword>
<evidence type="ECO:0000256" key="9">
    <source>
        <dbReference type="ARBA" id="ARBA00023225"/>
    </source>
</evidence>
<comment type="similarity">
    <text evidence="10">Belongs to the SctL stator family.</text>
</comment>
<evidence type="ECO:0000256" key="5">
    <source>
        <dbReference type="ARBA" id="ARBA00022448"/>
    </source>
</evidence>
<dbReference type="Proteomes" id="UP000242432">
    <property type="component" value="Unassembled WGS sequence"/>
</dbReference>
<evidence type="ECO:0000256" key="11">
    <source>
        <dbReference type="ARBA" id="ARBA00040494"/>
    </source>
</evidence>
<keyword evidence="6" id="KW-0963">Cytoplasm</keyword>
<dbReference type="NCBIfam" id="NF005392">
    <property type="entry name" value="PRK06937.1"/>
    <property type="match status" value="1"/>
</dbReference>
<evidence type="ECO:0000256" key="7">
    <source>
        <dbReference type="ARBA" id="ARBA00022795"/>
    </source>
</evidence>
<gene>
    <name evidence="13" type="ORF">SAMN02745213_00592</name>
</gene>
<dbReference type="NCBIfam" id="TIGR02499">
    <property type="entry name" value="HrpE_YscL_not"/>
    <property type="match status" value="1"/>
</dbReference>
<evidence type="ECO:0000256" key="10">
    <source>
        <dbReference type="ARBA" id="ARBA00024335"/>
    </source>
</evidence>
<evidence type="ECO:0000256" key="1">
    <source>
        <dbReference type="ARBA" id="ARBA00003041"/>
    </source>
</evidence>
<dbReference type="AlphaFoldDB" id="A0A1T4V2H3"/>
<protein>
    <recommendedName>
        <fullName evidence="4">Flagellar assembly protein FliH</fullName>
    </recommendedName>
    <alternativeName>
        <fullName evidence="11">Type 3 secretion system stator protein</fullName>
    </alternativeName>
</protein>
<dbReference type="PANTHER" id="PTHR34982">
    <property type="entry name" value="YOP PROTEINS TRANSLOCATION PROTEIN L"/>
    <property type="match status" value="1"/>
</dbReference>
<proteinExistence type="inferred from homology"/>
<keyword evidence="8" id="KW-0653">Protein transport</keyword>
<evidence type="ECO:0000313" key="14">
    <source>
        <dbReference type="Proteomes" id="UP000242432"/>
    </source>
</evidence>
<reference evidence="14" key="1">
    <citation type="submission" date="2017-02" db="EMBL/GenBank/DDBJ databases">
        <authorList>
            <person name="Varghese N."/>
            <person name="Submissions S."/>
        </authorList>
    </citation>
    <scope>NUCLEOTIDE SEQUENCE [LARGE SCALE GENOMIC DNA]</scope>
    <source>
        <strain evidence="14">DSM 3072</strain>
    </source>
</reference>
<evidence type="ECO:0000256" key="3">
    <source>
        <dbReference type="ARBA" id="ARBA00006602"/>
    </source>
</evidence>
<evidence type="ECO:0000256" key="2">
    <source>
        <dbReference type="ARBA" id="ARBA00004496"/>
    </source>
</evidence>
<dbReference type="InterPro" id="IPR012842">
    <property type="entry name" value="T3SS_SctL/SctL2"/>
</dbReference>
<accession>A0A1T4V2H3</accession>
<evidence type="ECO:0000256" key="4">
    <source>
        <dbReference type="ARBA" id="ARBA00016507"/>
    </source>
</evidence>
<keyword evidence="14" id="KW-1185">Reference proteome</keyword>
<comment type="similarity">
    <text evidence="3">Belongs to the FliH family.</text>
</comment>
<dbReference type="Pfam" id="PF02108">
    <property type="entry name" value="FliH"/>
    <property type="match status" value="1"/>
</dbReference>
<keyword evidence="5" id="KW-0813">Transport</keyword>
<comment type="subcellular location">
    <subcellularLocation>
        <location evidence="2">Cytoplasm</location>
    </subcellularLocation>
</comment>
<dbReference type="InterPro" id="IPR018035">
    <property type="entry name" value="Flagellar_FliH/T3SS_HrpE"/>
</dbReference>
<name>A0A1T4V2H3_9GAMM</name>
<dbReference type="EMBL" id="FUXX01000006">
    <property type="protein sequence ID" value="SKA59067.1"/>
    <property type="molecule type" value="Genomic_DNA"/>
</dbReference>
<organism evidence="13 14">
    <name type="scientific">Succinivibrio dextrinosolvens DSM 3072</name>
    <dbReference type="NCBI Taxonomy" id="1123324"/>
    <lineage>
        <taxon>Bacteria</taxon>
        <taxon>Pseudomonadati</taxon>
        <taxon>Pseudomonadota</taxon>
        <taxon>Gammaproteobacteria</taxon>
        <taxon>Aeromonadales</taxon>
        <taxon>Succinivibrionaceae</taxon>
        <taxon>Succinivibrio</taxon>
    </lineage>
</organism>
<dbReference type="InterPro" id="IPR051472">
    <property type="entry name" value="T3SS_Stator/FliH"/>
</dbReference>
<comment type="function">
    <text evidence="1">Needed for flagellar regrowth and assembly.</text>
</comment>
<sequence>MSEYFQLKDTKMWNVRPGSKVIKAAEYSLLSNANDLVDKVKEAAAEAGEQAKAVYKKRYDEGYEVGLDEGKSVYTEKLMDMVMGQVDSIEGLERQIVGVVMDAVSKIIGSFEHNELVTRVVHQGLNAVRGSKSILMRVSSQDERILRESLQNYLVGRDNPTGYINMVADPNLKVGDCLLETEQGVVEASLNSQLKILQRSLENHIKRK</sequence>
<dbReference type="GO" id="GO:0005829">
    <property type="term" value="C:cytosol"/>
    <property type="evidence" value="ECO:0007669"/>
    <property type="project" value="TreeGrafter"/>
</dbReference>